<proteinExistence type="predicted"/>
<dbReference type="PANTHER" id="PTHR34203">
    <property type="entry name" value="METHYLTRANSFERASE, FKBM FAMILY PROTEIN"/>
    <property type="match status" value="1"/>
</dbReference>
<dbReference type="AlphaFoldDB" id="A0A6M3Y0T1"/>
<dbReference type="NCBIfam" id="TIGR01444">
    <property type="entry name" value="fkbM_fam"/>
    <property type="match status" value="1"/>
</dbReference>
<keyword evidence="2" id="KW-0489">Methyltransferase</keyword>
<dbReference type="PANTHER" id="PTHR34203:SF15">
    <property type="entry name" value="SLL1173 PROTEIN"/>
    <property type="match status" value="1"/>
</dbReference>
<name>A0A6M3Y0T1_9ZZZZ</name>
<accession>A0A6M3Y0T1</accession>
<evidence type="ECO:0000313" key="2">
    <source>
        <dbReference type="EMBL" id="QJI02878.1"/>
    </source>
</evidence>
<dbReference type="InterPro" id="IPR029063">
    <property type="entry name" value="SAM-dependent_MTases_sf"/>
</dbReference>
<evidence type="ECO:0000259" key="1">
    <source>
        <dbReference type="Pfam" id="PF05050"/>
    </source>
</evidence>
<dbReference type="EMBL" id="MT145039">
    <property type="protein sequence ID" value="QJI02878.1"/>
    <property type="molecule type" value="Genomic_DNA"/>
</dbReference>
<dbReference type="Gene3D" id="3.40.50.150">
    <property type="entry name" value="Vaccinia Virus protein VP39"/>
    <property type="match status" value="1"/>
</dbReference>
<organism evidence="2">
    <name type="scientific">viral metagenome</name>
    <dbReference type="NCBI Taxonomy" id="1070528"/>
    <lineage>
        <taxon>unclassified sequences</taxon>
        <taxon>metagenomes</taxon>
        <taxon>organismal metagenomes</taxon>
    </lineage>
</organism>
<dbReference type="GO" id="GO:0032259">
    <property type="term" value="P:methylation"/>
    <property type="evidence" value="ECO:0007669"/>
    <property type="project" value="UniProtKB-KW"/>
</dbReference>
<dbReference type="InterPro" id="IPR052514">
    <property type="entry name" value="SAM-dependent_MTase"/>
</dbReference>
<gene>
    <name evidence="2" type="ORF">TM448B03782_0004</name>
</gene>
<keyword evidence="2" id="KW-0808">Transferase</keyword>
<feature type="domain" description="Methyltransferase FkbM" evidence="1">
    <location>
        <begin position="57"/>
        <end position="198"/>
    </location>
</feature>
<dbReference type="Pfam" id="PF05050">
    <property type="entry name" value="Methyltransf_21"/>
    <property type="match status" value="1"/>
</dbReference>
<reference evidence="2" key="1">
    <citation type="submission" date="2020-03" db="EMBL/GenBank/DDBJ databases">
        <title>The deep terrestrial virosphere.</title>
        <authorList>
            <person name="Holmfeldt K."/>
            <person name="Nilsson E."/>
            <person name="Simone D."/>
            <person name="Lopez-Fernandez M."/>
            <person name="Wu X."/>
            <person name="de Brujin I."/>
            <person name="Lundin D."/>
            <person name="Andersson A."/>
            <person name="Bertilsson S."/>
            <person name="Dopson M."/>
        </authorList>
    </citation>
    <scope>NUCLEOTIDE SEQUENCE</scope>
    <source>
        <strain evidence="2">TM448B03782</strain>
    </source>
</reference>
<dbReference type="InterPro" id="IPR006342">
    <property type="entry name" value="FkbM_mtfrase"/>
</dbReference>
<dbReference type="GO" id="GO:0008168">
    <property type="term" value="F:methyltransferase activity"/>
    <property type="evidence" value="ECO:0007669"/>
    <property type="project" value="UniProtKB-KW"/>
</dbReference>
<protein>
    <submittedName>
        <fullName evidence="2">Putative methyltransferase</fullName>
    </submittedName>
</protein>
<dbReference type="SUPFAM" id="SSF53335">
    <property type="entry name" value="S-adenosyl-L-methionine-dependent methyltransferases"/>
    <property type="match status" value="1"/>
</dbReference>
<sequence length="242" mass="28360">MYDIVCCEMETVWGKPLKINYRLNTNDLDIATSILSSHFNEYHVEKFSYVDGDVFIDLGSHIGMWSILMASRSPTFKVYSYEAIPENYEIIMMNKESNNLANLYPFNIAIADSIIYYPKRPRDKFIGAHRWIGSPQGGDKYIVVPSITLDEVFDSNKIDRCRVLKTDMEGSEIKAFRDISERNLKKIDYVIGEFHPWNVGINTFYSYFQKHFIDATTLVYEKKGNMNLQNFLYKARRLRNEF</sequence>